<dbReference type="AlphaFoldDB" id="A0A2T2N7K7"/>
<evidence type="ECO:0000256" key="5">
    <source>
        <dbReference type="ARBA" id="ARBA00023136"/>
    </source>
</evidence>
<feature type="transmembrane region" description="Helical" evidence="7">
    <location>
        <begin position="383"/>
        <end position="402"/>
    </location>
</feature>
<dbReference type="InterPro" id="IPR011701">
    <property type="entry name" value="MFS"/>
</dbReference>
<sequence>MADINKQSEAIETAQVEFHGGHDKQHAADNETKQYAGNSAVYIDEATNKKLFWTVNKRVLVVMLGTYFCQSLDKGTLNFASIMGIQKDANLGSNHYSWLGTILYMGVLFGEYPTNFLLQKLPVAKYLAANIFCWGCVVACSAAAHNFASLMVVRFLLGMFESCVQPAFIIMTGMWYTKQEQIILTSLWYCMQGVVQMIGGLLAYGTSHYHGDLMKPWQLLFMVLGVATCAWALFVGWYLPDSPMKAKCFNEDQKRLMVERVRANETGIQNKTWKKYQMVEALCDPLVWIFVMMQILSTLIIGGLGVFSNIIIKSFGFTTLETQLLNIPQGAVTILVMVGGAWLATKTKQTTFVMHAWTIPAIIGTAIIYKIPPTPSTRVGLLIAFYCTQFFVGTGCLVFSLISRNIAGQTKKSTTLTVTFIFWAAGNMTAPQVFQSKDAPRYSNAFTAHFVIYVLFNITLVVMRLILTRRNVKKRAAAAALNVGEGSTSDLSKSDEKISHSYAFDDLTDKENPDFRYEF</sequence>
<evidence type="ECO:0000256" key="3">
    <source>
        <dbReference type="ARBA" id="ARBA00022692"/>
    </source>
</evidence>
<evidence type="ECO:0000256" key="1">
    <source>
        <dbReference type="ARBA" id="ARBA00004141"/>
    </source>
</evidence>
<keyword evidence="4 7" id="KW-1133">Transmembrane helix</keyword>
<evidence type="ECO:0000256" key="4">
    <source>
        <dbReference type="ARBA" id="ARBA00022989"/>
    </source>
</evidence>
<evidence type="ECO:0000256" key="6">
    <source>
        <dbReference type="ARBA" id="ARBA00037968"/>
    </source>
</evidence>
<keyword evidence="3 7" id="KW-0812">Transmembrane</keyword>
<keyword evidence="2" id="KW-0813">Transport</keyword>
<dbReference type="Pfam" id="PF07690">
    <property type="entry name" value="MFS_1"/>
    <property type="match status" value="1"/>
</dbReference>
<comment type="subcellular location">
    <subcellularLocation>
        <location evidence="1">Membrane</location>
        <topology evidence="1">Multi-pass membrane protein</topology>
    </subcellularLocation>
</comment>
<evidence type="ECO:0000256" key="7">
    <source>
        <dbReference type="SAM" id="Phobius"/>
    </source>
</evidence>
<evidence type="ECO:0000256" key="2">
    <source>
        <dbReference type="ARBA" id="ARBA00022448"/>
    </source>
</evidence>
<feature type="transmembrane region" description="Helical" evidence="7">
    <location>
        <begin position="324"/>
        <end position="345"/>
    </location>
</feature>
<dbReference type="InterPro" id="IPR036259">
    <property type="entry name" value="MFS_trans_sf"/>
</dbReference>
<proteinExistence type="inferred from homology"/>
<feature type="transmembrane region" description="Helical" evidence="7">
    <location>
        <begin position="286"/>
        <end position="312"/>
    </location>
</feature>
<comment type="similarity">
    <text evidence="6">Belongs to the major facilitator superfamily. Allantoate permease family.</text>
</comment>
<dbReference type="GO" id="GO:0033229">
    <property type="term" value="F:cysteine transmembrane transporter activity"/>
    <property type="evidence" value="ECO:0007669"/>
    <property type="project" value="TreeGrafter"/>
</dbReference>
<feature type="transmembrane region" description="Helical" evidence="7">
    <location>
        <begin position="414"/>
        <end position="434"/>
    </location>
</feature>
<evidence type="ECO:0000259" key="8">
    <source>
        <dbReference type="PROSITE" id="PS50850"/>
    </source>
</evidence>
<feature type="transmembrane region" description="Helical" evidence="7">
    <location>
        <begin position="151"/>
        <end position="170"/>
    </location>
</feature>
<keyword evidence="10" id="KW-1185">Reference proteome</keyword>
<dbReference type="InterPro" id="IPR020846">
    <property type="entry name" value="MFS_dom"/>
</dbReference>
<feature type="transmembrane region" description="Helical" evidence="7">
    <location>
        <begin position="217"/>
        <end position="239"/>
    </location>
</feature>
<accession>A0A2T2N7K7</accession>
<gene>
    <name evidence="9" type="ORF">BS50DRAFT_613522</name>
</gene>
<dbReference type="PANTHER" id="PTHR43791:SF63">
    <property type="entry name" value="HIGH AFFINITY CYSTEINE TRANSPORTER"/>
    <property type="match status" value="1"/>
</dbReference>
<dbReference type="Gene3D" id="1.20.1250.20">
    <property type="entry name" value="MFS general substrate transporter like domains"/>
    <property type="match status" value="1"/>
</dbReference>
<dbReference type="SUPFAM" id="SSF103473">
    <property type="entry name" value="MFS general substrate transporter"/>
    <property type="match status" value="1"/>
</dbReference>
<reference evidence="9 10" key="1">
    <citation type="journal article" date="2018" name="Front. Microbiol.">
        <title>Genome-Wide Analysis of Corynespora cassiicola Leaf Fall Disease Putative Effectors.</title>
        <authorList>
            <person name="Lopez D."/>
            <person name="Ribeiro S."/>
            <person name="Label P."/>
            <person name="Fumanal B."/>
            <person name="Venisse J.S."/>
            <person name="Kohler A."/>
            <person name="de Oliveira R.R."/>
            <person name="Labutti K."/>
            <person name="Lipzen A."/>
            <person name="Lail K."/>
            <person name="Bauer D."/>
            <person name="Ohm R.A."/>
            <person name="Barry K.W."/>
            <person name="Spatafora J."/>
            <person name="Grigoriev I.V."/>
            <person name="Martin F.M."/>
            <person name="Pujade-Renaud V."/>
        </authorList>
    </citation>
    <scope>NUCLEOTIDE SEQUENCE [LARGE SCALE GENOMIC DNA]</scope>
    <source>
        <strain evidence="9 10">Philippines</strain>
    </source>
</reference>
<dbReference type="OrthoDB" id="6730379at2759"/>
<dbReference type="PROSITE" id="PS50850">
    <property type="entry name" value="MFS"/>
    <property type="match status" value="1"/>
</dbReference>
<dbReference type="Proteomes" id="UP000240883">
    <property type="component" value="Unassembled WGS sequence"/>
</dbReference>
<evidence type="ECO:0000313" key="10">
    <source>
        <dbReference type="Proteomes" id="UP000240883"/>
    </source>
</evidence>
<dbReference type="PANTHER" id="PTHR43791">
    <property type="entry name" value="PERMEASE-RELATED"/>
    <property type="match status" value="1"/>
</dbReference>
<organism evidence="9 10">
    <name type="scientific">Corynespora cassiicola Philippines</name>
    <dbReference type="NCBI Taxonomy" id="1448308"/>
    <lineage>
        <taxon>Eukaryota</taxon>
        <taxon>Fungi</taxon>
        <taxon>Dikarya</taxon>
        <taxon>Ascomycota</taxon>
        <taxon>Pezizomycotina</taxon>
        <taxon>Dothideomycetes</taxon>
        <taxon>Pleosporomycetidae</taxon>
        <taxon>Pleosporales</taxon>
        <taxon>Corynesporascaceae</taxon>
        <taxon>Corynespora</taxon>
    </lineage>
</organism>
<feature type="transmembrane region" description="Helical" evidence="7">
    <location>
        <begin position="96"/>
        <end position="114"/>
    </location>
</feature>
<dbReference type="GO" id="GO:0016020">
    <property type="term" value="C:membrane"/>
    <property type="evidence" value="ECO:0007669"/>
    <property type="project" value="UniProtKB-SubCell"/>
</dbReference>
<keyword evidence="5 7" id="KW-0472">Membrane</keyword>
<feature type="transmembrane region" description="Helical" evidence="7">
    <location>
        <begin position="126"/>
        <end position="145"/>
    </location>
</feature>
<feature type="transmembrane region" description="Helical" evidence="7">
    <location>
        <begin position="182"/>
        <end position="205"/>
    </location>
</feature>
<dbReference type="FunFam" id="1.20.1250.20:FF:000064">
    <property type="entry name" value="MFS allantoate transporter"/>
    <property type="match status" value="1"/>
</dbReference>
<feature type="transmembrane region" description="Helical" evidence="7">
    <location>
        <begin position="446"/>
        <end position="467"/>
    </location>
</feature>
<evidence type="ECO:0000313" key="9">
    <source>
        <dbReference type="EMBL" id="PSN61389.1"/>
    </source>
</evidence>
<feature type="domain" description="Major facilitator superfamily (MFS) profile" evidence="8">
    <location>
        <begin position="59"/>
        <end position="471"/>
    </location>
</feature>
<protein>
    <submittedName>
        <fullName evidence="9">Allantoate permease</fullName>
    </submittedName>
</protein>
<dbReference type="EMBL" id="KZ678144">
    <property type="protein sequence ID" value="PSN61389.1"/>
    <property type="molecule type" value="Genomic_DNA"/>
</dbReference>
<feature type="transmembrane region" description="Helical" evidence="7">
    <location>
        <begin position="352"/>
        <end position="371"/>
    </location>
</feature>
<name>A0A2T2N7K7_CORCC</name>